<dbReference type="PANTHER" id="PTHR20883:SF41">
    <property type="entry name" value="IRON_ALPHA-KETOGLUTARATE-DEPENDENT DIOXYGENASE ASQJ"/>
    <property type="match status" value="1"/>
</dbReference>
<dbReference type="InterPro" id="IPR008775">
    <property type="entry name" value="Phytyl_CoA_dOase-like"/>
</dbReference>
<comment type="pathway">
    <text evidence="2">Secondary metabolite biosynthesis.</text>
</comment>
<dbReference type="GO" id="GO:0051213">
    <property type="term" value="F:dioxygenase activity"/>
    <property type="evidence" value="ECO:0007669"/>
    <property type="project" value="UniProtKB-KW"/>
</dbReference>
<evidence type="ECO:0000256" key="7">
    <source>
        <dbReference type="ARBA" id="ARBA00023004"/>
    </source>
</evidence>
<dbReference type="PANTHER" id="PTHR20883">
    <property type="entry name" value="PHYTANOYL-COA DIOXYGENASE DOMAIN CONTAINING 1"/>
    <property type="match status" value="1"/>
</dbReference>
<dbReference type="OrthoDB" id="445007at2759"/>
<organism evidence="8 9">
    <name type="scientific">Aspergillus sydowii CBS 593.65</name>
    <dbReference type="NCBI Taxonomy" id="1036612"/>
    <lineage>
        <taxon>Eukaryota</taxon>
        <taxon>Fungi</taxon>
        <taxon>Dikarya</taxon>
        <taxon>Ascomycota</taxon>
        <taxon>Pezizomycotina</taxon>
        <taxon>Eurotiomycetes</taxon>
        <taxon>Eurotiomycetidae</taxon>
        <taxon>Eurotiales</taxon>
        <taxon>Aspergillaceae</taxon>
        <taxon>Aspergillus</taxon>
        <taxon>Aspergillus subgen. Nidulantes</taxon>
    </lineage>
</organism>
<evidence type="ECO:0000256" key="5">
    <source>
        <dbReference type="ARBA" id="ARBA00022964"/>
    </source>
</evidence>
<gene>
    <name evidence="8" type="ORF">ASPSYDRAFT_162052</name>
</gene>
<accession>A0A1L9T2X8</accession>
<dbReference type="Proteomes" id="UP000184356">
    <property type="component" value="Unassembled WGS sequence"/>
</dbReference>
<evidence type="ECO:0000256" key="6">
    <source>
        <dbReference type="ARBA" id="ARBA00023002"/>
    </source>
</evidence>
<feature type="non-terminal residue" evidence="8">
    <location>
        <position position="269"/>
    </location>
</feature>
<dbReference type="Gene3D" id="2.60.120.620">
    <property type="entry name" value="q2cbj1_9rhob like domain"/>
    <property type="match status" value="1"/>
</dbReference>
<evidence type="ECO:0000256" key="3">
    <source>
        <dbReference type="ARBA" id="ARBA00005830"/>
    </source>
</evidence>
<dbReference type="AlphaFoldDB" id="A0A1L9T2X8"/>
<comment type="subunit">
    <text evidence="4">Homodimer.</text>
</comment>
<dbReference type="VEuPathDB" id="FungiDB:ASPSYDRAFT_162052"/>
<keyword evidence="7" id="KW-0408">Iron</keyword>
<evidence type="ECO:0000256" key="4">
    <source>
        <dbReference type="ARBA" id="ARBA00011738"/>
    </source>
</evidence>
<dbReference type="RefSeq" id="XP_040697610.1">
    <property type="nucleotide sequence ID" value="XM_040843054.1"/>
</dbReference>
<name>A0A1L9T2X8_9EURO</name>
<evidence type="ECO:0000256" key="2">
    <source>
        <dbReference type="ARBA" id="ARBA00005179"/>
    </source>
</evidence>
<evidence type="ECO:0000256" key="1">
    <source>
        <dbReference type="ARBA" id="ARBA00001962"/>
    </source>
</evidence>
<reference evidence="9" key="1">
    <citation type="journal article" date="2017" name="Genome Biol.">
        <title>Comparative genomics reveals high biological diversity and specific adaptations in the industrially and medically important fungal genus Aspergillus.</title>
        <authorList>
            <person name="de Vries R.P."/>
            <person name="Riley R."/>
            <person name="Wiebenga A."/>
            <person name="Aguilar-Osorio G."/>
            <person name="Amillis S."/>
            <person name="Uchima C.A."/>
            <person name="Anderluh G."/>
            <person name="Asadollahi M."/>
            <person name="Askin M."/>
            <person name="Barry K."/>
            <person name="Battaglia E."/>
            <person name="Bayram O."/>
            <person name="Benocci T."/>
            <person name="Braus-Stromeyer S.A."/>
            <person name="Caldana C."/>
            <person name="Canovas D."/>
            <person name="Cerqueira G.C."/>
            <person name="Chen F."/>
            <person name="Chen W."/>
            <person name="Choi C."/>
            <person name="Clum A."/>
            <person name="Dos Santos R.A."/>
            <person name="Damasio A.R."/>
            <person name="Diallinas G."/>
            <person name="Emri T."/>
            <person name="Fekete E."/>
            <person name="Flipphi M."/>
            <person name="Freyberg S."/>
            <person name="Gallo A."/>
            <person name="Gournas C."/>
            <person name="Habgood R."/>
            <person name="Hainaut M."/>
            <person name="Harispe M.L."/>
            <person name="Henrissat B."/>
            <person name="Hilden K.S."/>
            <person name="Hope R."/>
            <person name="Hossain A."/>
            <person name="Karabika E."/>
            <person name="Karaffa L."/>
            <person name="Karanyi Z."/>
            <person name="Krasevec N."/>
            <person name="Kuo A."/>
            <person name="Kusch H."/>
            <person name="LaButti K."/>
            <person name="Lagendijk E.L."/>
            <person name="Lapidus A."/>
            <person name="Levasseur A."/>
            <person name="Lindquist E."/>
            <person name="Lipzen A."/>
            <person name="Logrieco A.F."/>
            <person name="MacCabe A."/>
            <person name="Maekelae M.R."/>
            <person name="Malavazi I."/>
            <person name="Melin P."/>
            <person name="Meyer V."/>
            <person name="Mielnichuk N."/>
            <person name="Miskei M."/>
            <person name="Molnar A.P."/>
            <person name="Mule G."/>
            <person name="Ngan C.Y."/>
            <person name="Orejas M."/>
            <person name="Orosz E."/>
            <person name="Ouedraogo J.P."/>
            <person name="Overkamp K.M."/>
            <person name="Park H.-S."/>
            <person name="Perrone G."/>
            <person name="Piumi F."/>
            <person name="Punt P.J."/>
            <person name="Ram A.F."/>
            <person name="Ramon A."/>
            <person name="Rauscher S."/>
            <person name="Record E."/>
            <person name="Riano-Pachon D.M."/>
            <person name="Robert V."/>
            <person name="Roehrig J."/>
            <person name="Ruller R."/>
            <person name="Salamov A."/>
            <person name="Salih N.S."/>
            <person name="Samson R.A."/>
            <person name="Sandor E."/>
            <person name="Sanguinetti M."/>
            <person name="Schuetze T."/>
            <person name="Sepcic K."/>
            <person name="Shelest E."/>
            <person name="Sherlock G."/>
            <person name="Sophianopoulou V."/>
            <person name="Squina F.M."/>
            <person name="Sun H."/>
            <person name="Susca A."/>
            <person name="Todd R.B."/>
            <person name="Tsang A."/>
            <person name="Unkles S.E."/>
            <person name="van de Wiele N."/>
            <person name="van Rossen-Uffink D."/>
            <person name="Oliveira J.V."/>
            <person name="Vesth T.C."/>
            <person name="Visser J."/>
            <person name="Yu J.-H."/>
            <person name="Zhou M."/>
            <person name="Andersen M.R."/>
            <person name="Archer D.B."/>
            <person name="Baker S.E."/>
            <person name="Benoit I."/>
            <person name="Brakhage A.A."/>
            <person name="Braus G.H."/>
            <person name="Fischer R."/>
            <person name="Frisvad J.C."/>
            <person name="Goldman G.H."/>
            <person name="Houbraken J."/>
            <person name="Oakley B."/>
            <person name="Pocsi I."/>
            <person name="Scazzocchio C."/>
            <person name="Seiboth B."/>
            <person name="vanKuyk P.A."/>
            <person name="Wortman J."/>
            <person name="Dyer P.S."/>
            <person name="Grigoriev I.V."/>
        </authorList>
    </citation>
    <scope>NUCLEOTIDE SEQUENCE [LARGE SCALE GENOMIC DNA]</scope>
    <source>
        <strain evidence="9">CBS 593.65</strain>
    </source>
</reference>
<dbReference type="GeneID" id="63759127"/>
<comment type="cofactor">
    <cofactor evidence="1">
        <name>Fe cation</name>
        <dbReference type="ChEBI" id="CHEBI:24875"/>
    </cofactor>
</comment>
<sequence length="269" mass="30242">MTGPPDTSPPHFQKIDLLASPDEAVRIIKQDGVLKVQGFLDHEVVQKFQSEIDEAVTKFPAGPNADADIYQRLIGPKTKQVANLVETSETFRRDVLNHRWMHSVLETMFRAEFGDYWMNRGSVLHLEPGEKAQGIHKDDRLYRVSKFRRPDDPELMVNIIVALTEFREDNGATVVVPGSHLWDTARPRPSPEEAIPMLLQPGDAMIFVGGLFHGAGENRSAGNRRGMFISIHPGCFTPMESHHHVPRAIIDSMTPLAQKMIGWRSLATH</sequence>
<evidence type="ECO:0000313" key="9">
    <source>
        <dbReference type="Proteomes" id="UP000184356"/>
    </source>
</evidence>
<dbReference type="Pfam" id="PF05721">
    <property type="entry name" value="PhyH"/>
    <property type="match status" value="1"/>
</dbReference>
<dbReference type="STRING" id="1036612.A0A1L9T2X8"/>
<dbReference type="EMBL" id="KV878596">
    <property type="protein sequence ID" value="OJJ53804.1"/>
    <property type="molecule type" value="Genomic_DNA"/>
</dbReference>
<dbReference type="SUPFAM" id="SSF51197">
    <property type="entry name" value="Clavaminate synthase-like"/>
    <property type="match status" value="1"/>
</dbReference>
<evidence type="ECO:0000313" key="8">
    <source>
        <dbReference type="EMBL" id="OJJ53804.1"/>
    </source>
</evidence>
<proteinExistence type="inferred from homology"/>
<keyword evidence="5" id="KW-0223">Dioxygenase</keyword>
<keyword evidence="6" id="KW-0560">Oxidoreductase</keyword>
<protein>
    <recommendedName>
        <fullName evidence="10">Fe2OG dioxygenase domain-containing protein</fullName>
    </recommendedName>
</protein>
<comment type="similarity">
    <text evidence="3">Belongs to the PhyH family.</text>
</comment>
<keyword evidence="9" id="KW-1185">Reference proteome</keyword>
<evidence type="ECO:0008006" key="10">
    <source>
        <dbReference type="Google" id="ProtNLM"/>
    </source>
</evidence>